<feature type="compositionally biased region" description="Basic and acidic residues" evidence="1">
    <location>
        <begin position="550"/>
        <end position="563"/>
    </location>
</feature>
<proteinExistence type="predicted"/>
<dbReference type="InterPro" id="IPR036615">
    <property type="entry name" value="Mur_ligase_C_dom_sf"/>
</dbReference>
<dbReference type="SUPFAM" id="SSF53623">
    <property type="entry name" value="MurD-like peptide ligases, catalytic domain"/>
    <property type="match status" value="1"/>
</dbReference>
<dbReference type="EC" id="6.3.2.29" evidence="4"/>
<dbReference type="EC" id="6.3.2.30" evidence="4"/>
<keyword evidence="5" id="KW-1185">Reference proteome</keyword>
<evidence type="ECO:0000256" key="1">
    <source>
        <dbReference type="SAM" id="MobiDB-lite"/>
    </source>
</evidence>
<comment type="caution">
    <text evidence="4">The sequence shown here is derived from an EMBL/GenBank/DDBJ whole genome shotgun (WGS) entry which is preliminary data.</text>
</comment>
<dbReference type="PANTHER" id="PTHR23135">
    <property type="entry name" value="MUR LIGASE FAMILY MEMBER"/>
    <property type="match status" value="1"/>
</dbReference>
<organism evidence="4 5">
    <name type="scientific">Microlunatus panaciterrae</name>
    <dbReference type="NCBI Taxonomy" id="400768"/>
    <lineage>
        <taxon>Bacteria</taxon>
        <taxon>Bacillati</taxon>
        <taxon>Actinomycetota</taxon>
        <taxon>Actinomycetes</taxon>
        <taxon>Propionibacteriales</taxon>
        <taxon>Propionibacteriaceae</taxon>
        <taxon>Microlunatus</taxon>
    </lineage>
</organism>
<feature type="domain" description="Mur ligase C-terminal" evidence="2">
    <location>
        <begin position="413"/>
        <end position="538"/>
    </location>
</feature>
<reference evidence="4 5" key="1">
    <citation type="submission" date="2021-01" db="EMBL/GenBank/DDBJ databases">
        <title>Sequencing the genomes of 1000 actinobacteria strains.</title>
        <authorList>
            <person name="Klenk H.-P."/>
        </authorList>
    </citation>
    <scope>NUCLEOTIDE SEQUENCE [LARGE SCALE GENOMIC DNA]</scope>
    <source>
        <strain evidence="4 5">DSM 18662</strain>
    </source>
</reference>
<dbReference type="Gene3D" id="3.40.1190.10">
    <property type="entry name" value="Mur-like, catalytic domain"/>
    <property type="match status" value="1"/>
</dbReference>
<name>A0ABS2RMR2_9ACTN</name>
<accession>A0ABS2RMR2</accession>
<gene>
    <name evidence="4" type="ORF">JOE57_003201</name>
</gene>
<evidence type="ECO:0000313" key="5">
    <source>
        <dbReference type="Proteomes" id="UP000704762"/>
    </source>
</evidence>
<keyword evidence="4" id="KW-0436">Ligase</keyword>
<dbReference type="InterPro" id="IPR036565">
    <property type="entry name" value="Mur-like_cat_sf"/>
</dbReference>
<evidence type="ECO:0000259" key="3">
    <source>
        <dbReference type="Pfam" id="PF08245"/>
    </source>
</evidence>
<dbReference type="InterPro" id="IPR013221">
    <property type="entry name" value="Mur_ligase_cen"/>
</dbReference>
<sequence length="576" mass="60779">MQERRSLVEFRLLEGPNLYFPRPAVKLTLDLGSVMELTTAQAREFAKNLGLAKVRPGPERSHFRQRFAARLVAHLVRRLARAGGVNRLAVRSRPGGTVSQLVIAFPWRHAGRAEALADGVAAVLDAAGQGERAIDQAMEASAFGLANAPLGKSPQLLRPRIPVVAVTGTNGKTTTSRMLGHIAQLAGRSVGWSSTDGVYINGELVEAGDYSGPSGAGQVLRHPGVQLAVTETARGGILRRGVGVAYNDVSVVTNITADHLGLGGIDTLDQLAEVKAVITKITRPKGWCVLNADDPRTFAMRLGTKAQVWVFSRDPDSPSGRAVLDDGGRVTTLLDGWVAVLSAGSDPLPVVPIIDVPMTLAGLSRVNVENVLAVTSAALALGFTVEQVAEGLRSFLPGENNPGRMNIWSLPTVDGTGELSVVIDLAHNEAGLEALLEIVHGIQPPGGRVLLGIGTAGDRTDDVFVRLGEMAALGADVVEIAHKSEYLRGRQMTELGELLRQGATHAGVAISAEHEAELPALVSLVGQARPGDVVALMAHQDRAEIDRWLTGHGGTRDSAETLRAKVSRAETAQPPG</sequence>
<dbReference type="EMBL" id="JAFBCF010000001">
    <property type="protein sequence ID" value="MBM7800280.1"/>
    <property type="molecule type" value="Genomic_DNA"/>
</dbReference>
<dbReference type="GO" id="GO:0071160">
    <property type="term" value="F:cyanophycin synthetase activity (L-aspartate-adding)"/>
    <property type="evidence" value="ECO:0007669"/>
    <property type="project" value="UniProtKB-EC"/>
</dbReference>
<feature type="region of interest" description="Disordered" evidence="1">
    <location>
        <begin position="550"/>
        <end position="576"/>
    </location>
</feature>
<dbReference type="Pfam" id="PF02875">
    <property type="entry name" value="Mur_ligase_C"/>
    <property type="match status" value="1"/>
</dbReference>
<dbReference type="InterPro" id="IPR004101">
    <property type="entry name" value="Mur_ligase_C"/>
</dbReference>
<dbReference type="GO" id="GO:0071161">
    <property type="term" value="F:cyanophycin synthetase activity (L-arginine-adding)"/>
    <property type="evidence" value="ECO:0007669"/>
    <property type="project" value="UniProtKB-EC"/>
</dbReference>
<evidence type="ECO:0000313" key="4">
    <source>
        <dbReference type="EMBL" id="MBM7800280.1"/>
    </source>
</evidence>
<dbReference type="RefSeq" id="WP_338041344.1">
    <property type="nucleotide sequence ID" value="NZ_BAAAQP010000003.1"/>
</dbReference>
<dbReference type="SUPFAM" id="SSF53244">
    <property type="entry name" value="MurD-like peptide ligases, peptide-binding domain"/>
    <property type="match status" value="1"/>
</dbReference>
<dbReference type="Pfam" id="PF08245">
    <property type="entry name" value="Mur_ligase_M"/>
    <property type="match status" value="1"/>
</dbReference>
<evidence type="ECO:0000259" key="2">
    <source>
        <dbReference type="Pfam" id="PF02875"/>
    </source>
</evidence>
<feature type="domain" description="Mur ligase central" evidence="3">
    <location>
        <begin position="166"/>
        <end position="376"/>
    </location>
</feature>
<protein>
    <submittedName>
        <fullName evidence="4">Cyanophycin synthetase</fullName>
        <ecNumber evidence="4">6.3.2.29</ecNumber>
        <ecNumber evidence="4">6.3.2.30</ecNumber>
    </submittedName>
</protein>
<dbReference type="Gene3D" id="3.90.190.20">
    <property type="entry name" value="Mur ligase, C-terminal domain"/>
    <property type="match status" value="1"/>
</dbReference>
<dbReference type="Proteomes" id="UP000704762">
    <property type="component" value="Unassembled WGS sequence"/>
</dbReference>
<dbReference type="PANTHER" id="PTHR23135:SF18">
    <property type="entry name" value="CYANOPHYCIN SYNTHETASE"/>
    <property type="match status" value="1"/>
</dbReference>